<dbReference type="Gene3D" id="1.10.1410.40">
    <property type="match status" value="1"/>
</dbReference>
<dbReference type="GO" id="GO:0003677">
    <property type="term" value="F:DNA binding"/>
    <property type="evidence" value="ECO:0007669"/>
    <property type="project" value="UniProtKB-KW"/>
</dbReference>
<dbReference type="SMART" id="SM00572">
    <property type="entry name" value="DZF"/>
    <property type="match status" value="1"/>
</dbReference>
<organism evidence="8 9">
    <name type="scientific">Chironomus riparius</name>
    <dbReference type="NCBI Taxonomy" id="315576"/>
    <lineage>
        <taxon>Eukaryota</taxon>
        <taxon>Metazoa</taxon>
        <taxon>Ecdysozoa</taxon>
        <taxon>Arthropoda</taxon>
        <taxon>Hexapoda</taxon>
        <taxon>Insecta</taxon>
        <taxon>Pterygota</taxon>
        <taxon>Neoptera</taxon>
        <taxon>Endopterygota</taxon>
        <taxon>Diptera</taxon>
        <taxon>Nematocera</taxon>
        <taxon>Chironomoidea</taxon>
        <taxon>Chironomidae</taxon>
        <taxon>Chironominae</taxon>
        <taxon>Chironomus</taxon>
    </lineage>
</organism>
<evidence type="ECO:0000259" key="7">
    <source>
        <dbReference type="PROSITE" id="PS51703"/>
    </source>
</evidence>
<dbReference type="InterPro" id="IPR049402">
    <property type="entry name" value="DZF_dom_C"/>
</dbReference>
<reference evidence="8" key="2">
    <citation type="submission" date="2022-10" db="EMBL/GenBank/DDBJ databases">
        <authorList>
            <consortium name="ENA_rothamsted_submissions"/>
            <consortium name="culmorum"/>
            <person name="King R."/>
        </authorList>
    </citation>
    <scope>NUCLEOTIDE SEQUENCE</scope>
</reference>
<evidence type="ECO:0000256" key="2">
    <source>
        <dbReference type="ARBA" id="ARBA00023015"/>
    </source>
</evidence>
<gene>
    <name evidence="8" type="ORF">CHIRRI_LOCUS5314</name>
</gene>
<keyword evidence="2" id="KW-0805">Transcription regulation</keyword>
<dbReference type="InterPro" id="IPR052134">
    <property type="entry name" value="ILF2"/>
</dbReference>
<evidence type="ECO:0000256" key="3">
    <source>
        <dbReference type="ARBA" id="ARBA00023125"/>
    </source>
</evidence>
<evidence type="ECO:0000256" key="5">
    <source>
        <dbReference type="ARBA" id="ARBA00023163"/>
    </source>
</evidence>
<evidence type="ECO:0000256" key="6">
    <source>
        <dbReference type="ARBA" id="ARBA00023242"/>
    </source>
</evidence>
<accession>A0A9N9RSU8</accession>
<dbReference type="OrthoDB" id="5775647at2759"/>
<reference evidence="8" key="1">
    <citation type="submission" date="2022-01" db="EMBL/GenBank/DDBJ databases">
        <authorList>
            <person name="King R."/>
        </authorList>
    </citation>
    <scope>NUCLEOTIDE SEQUENCE</scope>
</reference>
<keyword evidence="9" id="KW-1185">Reference proteome</keyword>
<dbReference type="Gene3D" id="3.30.460.10">
    <property type="entry name" value="Beta Polymerase, domain 2"/>
    <property type="match status" value="1"/>
</dbReference>
<name>A0A9N9RSU8_9DIPT</name>
<dbReference type="Pfam" id="PF07528">
    <property type="entry name" value="DZF_N"/>
    <property type="match status" value="1"/>
</dbReference>
<dbReference type="GO" id="GO:0045893">
    <property type="term" value="P:positive regulation of DNA-templated transcription"/>
    <property type="evidence" value="ECO:0007669"/>
    <property type="project" value="TreeGrafter"/>
</dbReference>
<dbReference type="PANTHER" id="PTHR46447:SF1">
    <property type="entry name" value="INTERLEUKIN ENHANCER-BINDING FACTOR 2"/>
    <property type="match status" value="1"/>
</dbReference>
<dbReference type="AlphaFoldDB" id="A0A9N9RSU8"/>
<protein>
    <recommendedName>
        <fullName evidence="7">DZF domain-containing protein</fullName>
    </recommendedName>
</protein>
<keyword evidence="4" id="KW-0010">Activator</keyword>
<dbReference type="PROSITE" id="PS50152">
    <property type="entry name" value="25A_SYNTH_3"/>
    <property type="match status" value="1"/>
</dbReference>
<dbReference type="GO" id="GO:0071013">
    <property type="term" value="C:catalytic step 2 spliceosome"/>
    <property type="evidence" value="ECO:0007669"/>
    <property type="project" value="TreeGrafter"/>
</dbReference>
<evidence type="ECO:0000256" key="4">
    <source>
        <dbReference type="ARBA" id="ARBA00023159"/>
    </source>
</evidence>
<keyword evidence="6" id="KW-0539">Nucleus</keyword>
<dbReference type="InterPro" id="IPR006561">
    <property type="entry name" value="DZF_dom"/>
</dbReference>
<evidence type="ECO:0000313" key="9">
    <source>
        <dbReference type="Proteomes" id="UP001153620"/>
    </source>
</evidence>
<feature type="domain" description="DZF" evidence="7">
    <location>
        <begin position="18"/>
        <end position="332"/>
    </location>
</feature>
<evidence type="ECO:0000313" key="8">
    <source>
        <dbReference type="EMBL" id="CAG9802403.1"/>
    </source>
</evidence>
<dbReference type="Pfam" id="PF20965">
    <property type="entry name" value="DZF_C"/>
    <property type="match status" value="1"/>
</dbReference>
<dbReference type="Proteomes" id="UP001153620">
    <property type="component" value="Chromosome 2"/>
</dbReference>
<keyword evidence="5" id="KW-0804">Transcription</keyword>
<dbReference type="SUPFAM" id="SSF81301">
    <property type="entry name" value="Nucleotidyltransferase"/>
    <property type="match status" value="1"/>
</dbReference>
<dbReference type="PANTHER" id="PTHR46447">
    <property type="entry name" value="INTERLEUKIN ENHANCER-BINDING FACTOR"/>
    <property type="match status" value="1"/>
</dbReference>
<dbReference type="InterPro" id="IPR049401">
    <property type="entry name" value="DZF_dom_N"/>
</dbReference>
<dbReference type="InterPro" id="IPR043519">
    <property type="entry name" value="NT_sf"/>
</dbReference>
<dbReference type="EMBL" id="OU895878">
    <property type="protein sequence ID" value="CAG9802403.1"/>
    <property type="molecule type" value="Genomic_DNA"/>
</dbReference>
<dbReference type="GO" id="GO:0003725">
    <property type="term" value="F:double-stranded RNA binding"/>
    <property type="evidence" value="ECO:0007669"/>
    <property type="project" value="TreeGrafter"/>
</dbReference>
<comment type="subcellular location">
    <subcellularLocation>
        <location evidence="1">Nucleus</location>
    </subcellularLocation>
</comment>
<keyword evidence="3" id="KW-0238">DNA-binding</keyword>
<dbReference type="PROSITE" id="PS51703">
    <property type="entry name" value="DZF"/>
    <property type="match status" value="1"/>
</dbReference>
<proteinExistence type="predicted"/>
<evidence type="ECO:0000256" key="1">
    <source>
        <dbReference type="ARBA" id="ARBA00004123"/>
    </source>
</evidence>
<sequence length="332" mass="37848">MHDQKFQRTRQLFNPILSPFDLPSIDESLYFPKVKESDNDSIILYTNLLNSLYRKNTQLNPSNFEGFTLNELVTKVISIIRNMMCSQSEFQAFRIKEILQVGSFKNGTMRSGKNVADILILVDRIPSLMLIQEMSVRIHALLNDMQSIQIVPKCEYLSIEMTQKGFDIYNDSARVSVLIGTYPQNVDKILDEKLRIAVKHNIAAIHHSKFLEENSNPFAKILSRVLKFIVERNVKLSAINPWMVDALACYSIFSNYLNQPLSLNQAFLRAFQLLSAGIFTISFGVPDPCKNFQLSINQHLLATEEMDIIEAAQAILNKILAGKVDEVLELNE</sequence>